<comment type="subcellular location">
    <subcellularLocation>
        <location evidence="1">Membrane</location>
        <topology evidence="1">Multi-pass membrane protein</topology>
    </subcellularLocation>
</comment>
<dbReference type="PANTHER" id="PTHR13439">
    <property type="entry name" value="CT120 PROTEIN"/>
    <property type="match status" value="1"/>
</dbReference>
<proteinExistence type="predicted"/>
<dbReference type="Proteomes" id="UP000652761">
    <property type="component" value="Unassembled WGS sequence"/>
</dbReference>
<evidence type="ECO:0000256" key="3">
    <source>
        <dbReference type="ARBA" id="ARBA00022989"/>
    </source>
</evidence>
<reference evidence="7" key="1">
    <citation type="submission" date="2017-07" db="EMBL/GenBank/DDBJ databases">
        <title>Taro Niue Genome Assembly and Annotation.</title>
        <authorList>
            <person name="Atibalentja N."/>
            <person name="Keating K."/>
            <person name="Fields C.J."/>
        </authorList>
    </citation>
    <scope>NUCLEOTIDE SEQUENCE</scope>
    <source>
        <strain evidence="7">Niue_2</strain>
        <tissue evidence="7">Leaf</tissue>
    </source>
</reference>
<evidence type="ECO:0000259" key="6">
    <source>
        <dbReference type="Pfam" id="PF03798"/>
    </source>
</evidence>
<evidence type="ECO:0000313" key="7">
    <source>
        <dbReference type="EMBL" id="MQL73761.1"/>
    </source>
</evidence>
<dbReference type="PANTHER" id="PTHR13439:SF71">
    <property type="entry name" value="EXPRESSED PROTEIN"/>
    <property type="match status" value="1"/>
</dbReference>
<evidence type="ECO:0000256" key="5">
    <source>
        <dbReference type="SAM" id="Phobius"/>
    </source>
</evidence>
<keyword evidence="4 5" id="KW-0472">Membrane</keyword>
<dbReference type="InterPro" id="IPR050846">
    <property type="entry name" value="TLCD"/>
</dbReference>
<feature type="transmembrane region" description="Helical" evidence="5">
    <location>
        <begin position="292"/>
        <end position="312"/>
    </location>
</feature>
<evidence type="ECO:0000256" key="1">
    <source>
        <dbReference type="ARBA" id="ARBA00004141"/>
    </source>
</evidence>
<evidence type="ECO:0000256" key="2">
    <source>
        <dbReference type="ARBA" id="ARBA00022692"/>
    </source>
</evidence>
<keyword evidence="3 5" id="KW-1133">Transmembrane helix</keyword>
<dbReference type="AlphaFoldDB" id="A0A843TRM3"/>
<dbReference type="GO" id="GO:0005783">
    <property type="term" value="C:endoplasmic reticulum"/>
    <property type="evidence" value="ECO:0007669"/>
    <property type="project" value="TreeGrafter"/>
</dbReference>
<dbReference type="OrthoDB" id="10266980at2759"/>
<dbReference type="EMBL" id="NMUH01000179">
    <property type="protein sequence ID" value="MQL73761.1"/>
    <property type="molecule type" value="Genomic_DNA"/>
</dbReference>
<gene>
    <name evidence="7" type="ORF">Taro_006123</name>
</gene>
<feature type="transmembrane region" description="Helical" evidence="5">
    <location>
        <begin position="201"/>
        <end position="219"/>
    </location>
</feature>
<keyword evidence="2 5" id="KW-0812">Transmembrane</keyword>
<feature type="transmembrane region" description="Helical" evidence="5">
    <location>
        <begin position="234"/>
        <end position="258"/>
    </location>
</feature>
<keyword evidence="8" id="KW-1185">Reference proteome</keyword>
<dbReference type="InterPro" id="IPR006634">
    <property type="entry name" value="TLC-dom"/>
</dbReference>
<protein>
    <recommendedName>
        <fullName evidence="6">TLC domain-containing protein</fullName>
    </recommendedName>
</protein>
<sequence length="327" mass="36876">MARWSPSCQMKGGGDGRTQYKNVIETLFVCYSHPYAALVQPPQTLFEFGNVKNSGFSRLAAKRGWLVAPGCLGSFLPPPILLCPVVDRRPLPSPSPFSVNCYCHQSLVIQSKGPPLRAKPAFPFNSYLPCSTRYEAEVLVKEYLLSDSFVPYTSVLGGIFMCKMAYDLTHLVSSYYVKGYPSLTKIQRIEWSNRGMSSAHAVYITIMSLYLVFFSHIFAGDAHGGFIVFRSSPLSIFTLGVSVGYFITDLAMILWLYPSLGGMEYVARIFLFIYLFYHVYQHYEEVRLMDIIAYVIVFAVPSVLAVMNMVWFGKILRGLQKTLAKRQ</sequence>
<accession>A0A843TRM3</accession>
<evidence type="ECO:0000313" key="8">
    <source>
        <dbReference type="Proteomes" id="UP000652761"/>
    </source>
</evidence>
<name>A0A843TRM3_COLES</name>
<organism evidence="7 8">
    <name type="scientific">Colocasia esculenta</name>
    <name type="common">Wild taro</name>
    <name type="synonym">Arum esculentum</name>
    <dbReference type="NCBI Taxonomy" id="4460"/>
    <lineage>
        <taxon>Eukaryota</taxon>
        <taxon>Viridiplantae</taxon>
        <taxon>Streptophyta</taxon>
        <taxon>Embryophyta</taxon>
        <taxon>Tracheophyta</taxon>
        <taxon>Spermatophyta</taxon>
        <taxon>Magnoliopsida</taxon>
        <taxon>Liliopsida</taxon>
        <taxon>Araceae</taxon>
        <taxon>Aroideae</taxon>
        <taxon>Colocasieae</taxon>
        <taxon>Colocasia</taxon>
    </lineage>
</organism>
<feature type="domain" description="TLC" evidence="6">
    <location>
        <begin position="190"/>
        <end position="259"/>
    </location>
</feature>
<comment type="caution">
    <text evidence="7">The sequence shown here is derived from an EMBL/GenBank/DDBJ whole genome shotgun (WGS) entry which is preliminary data.</text>
</comment>
<dbReference type="GO" id="GO:0016020">
    <property type="term" value="C:membrane"/>
    <property type="evidence" value="ECO:0007669"/>
    <property type="project" value="UniProtKB-SubCell"/>
</dbReference>
<dbReference type="Pfam" id="PF03798">
    <property type="entry name" value="TRAM_LAG1_CLN8"/>
    <property type="match status" value="1"/>
</dbReference>
<dbReference type="GO" id="GO:0055088">
    <property type="term" value="P:lipid homeostasis"/>
    <property type="evidence" value="ECO:0007669"/>
    <property type="project" value="TreeGrafter"/>
</dbReference>
<evidence type="ECO:0000256" key="4">
    <source>
        <dbReference type="ARBA" id="ARBA00023136"/>
    </source>
</evidence>
<feature type="transmembrane region" description="Helical" evidence="5">
    <location>
        <begin position="265"/>
        <end position="280"/>
    </location>
</feature>